<feature type="compositionally biased region" description="Gly residues" evidence="1">
    <location>
        <begin position="1"/>
        <end position="14"/>
    </location>
</feature>
<reference evidence="2" key="1">
    <citation type="submission" date="2021-02" db="EMBL/GenBank/DDBJ databases">
        <authorList>
            <person name="Syme A R."/>
            <person name="Syme A R."/>
            <person name="Moolhuijzen P."/>
        </authorList>
    </citation>
    <scope>NUCLEOTIDE SEQUENCE</scope>
    <source>
        <strain evidence="2">W1-1</strain>
    </source>
</reference>
<gene>
    <name evidence="2" type="ORF">PTTW11_02961</name>
</gene>
<name>A0A6S6VL23_9PLEO</name>
<dbReference type="InterPro" id="IPR053204">
    <property type="entry name" value="Oxopyrrolidines_Biosynth-assoc"/>
</dbReference>
<organism evidence="2 3">
    <name type="scientific">Pyrenophora teres f. teres</name>
    <dbReference type="NCBI Taxonomy" id="97479"/>
    <lineage>
        <taxon>Eukaryota</taxon>
        <taxon>Fungi</taxon>
        <taxon>Dikarya</taxon>
        <taxon>Ascomycota</taxon>
        <taxon>Pezizomycotina</taxon>
        <taxon>Dothideomycetes</taxon>
        <taxon>Pleosporomycetidae</taxon>
        <taxon>Pleosporales</taxon>
        <taxon>Pleosporineae</taxon>
        <taxon>Pleosporaceae</taxon>
        <taxon>Pyrenophora</taxon>
    </lineage>
</organism>
<dbReference type="InterPro" id="IPR022085">
    <property type="entry name" value="OpdG"/>
</dbReference>
<proteinExistence type="predicted"/>
<dbReference type="AlphaFoldDB" id="A0A6S6VL23"/>
<accession>A0A6S6VL23</accession>
<protein>
    <submittedName>
        <fullName evidence="2">DUF3632 domain containing protein</fullName>
    </submittedName>
</protein>
<evidence type="ECO:0000256" key="1">
    <source>
        <dbReference type="SAM" id="MobiDB-lite"/>
    </source>
</evidence>
<dbReference type="Pfam" id="PF12311">
    <property type="entry name" value="DUF3632"/>
    <property type="match status" value="1"/>
</dbReference>
<dbReference type="PANTHER" id="PTHR38797">
    <property type="entry name" value="NUCLEAR PORE COMPLEX PROTEIN NUP85-RELATED"/>
    <property type="match status" value="1"/>
</dbReference>
<evidence type="ECO:0000313" key="2">
    <source>
        <dbReference type="EMBL" id="CAE7016491.1"/>
    </source>
</evidence>
<dbReference type="Proteomes" id="UP000472372">
    <property type="component" value="Chromosome 2"/>
</dbReference>
<dbReference type="EMBL" id="HG992978">
    <property type="protein sequence ID" value="CAE7016491.1"/>
    <property type="molecule type" value="Genomic_DNA"/>
</dbReference>
<evidence type="ECO:0000313" key="3">
    <source>
        <dbReference type="Proteomes" id="UP000472372"/>
    </source>
</evidence>
<sequence>MRGRGGRGGSGRGGVVQSLPRPSPTILQVMDASIPASSAANLLVAPVASAFFATDSEAGEAALWDIWNQVVEYASQTPAHELDRVIEVLAAVADLEEPATFEVWGKQAAWKQLPLLGPVIRESWDDERHAEPFNINAFAARLTAAGVIDLSVYAIWTLRSVLEDSVPSQIYSKSGDKGCKAAAAWFIYAGKVLYTFCKEGKTYDSCVAKQGSDVVGEDWNGYNDRRWRLWIERWEEVQKNVVDEDTKKVLQKAMEAILDVSSD</sequence>
<feature type="region of interest" description="Disordered" evidence="1">
    <location>
        <begin position="1"/>
        <end position="20"/>
    </location>
</feature>
<dbReference type="PANTHER" id="PTHR38797:SF4">
    <property type="entry name" value="NUCLEAR PORE COMPLEX PROTEIN NUP85"/>
    <property type="match status" value="1"/>
</dbReference>